<evidence type="ECO:0000256" key="2">
    <source>
        <dbReference type="ARBA" id="ARBA00004127"/>
    </source>
</evidence>
<keyword evidence="5 7" id="KW-1133">Transmembrane helix</keyword>
<dbReference type="OrthoDB" id="9759690at2"/>
<protein>
    <submittedName>
        <fullName evidence="9">Putative peptide zinc metalloprotease protein</fullName>
    </submittedName>
</protein>
<name>A0A316HP81_9GAMM</name>
<dbReference type="GO" id="GO:0004222">
    <property type="term" value="F:metalloendopeptidase activity"/>
    <property type="evidence" value="ECO:0007669"/>
    <property type="project" value="InterPro"/>
</dbReference>
<dbReference type="GO" id="GO:0012505">
    <property type="term" value="C:endomembrane system"/>
    <property type="evidence" value="ECO:0007669"/>
    <property type="project" value="UniProtKB-SubCell"/>
</dbReference>
<feature type="transmembrane region" description="Helical" evidence="7">
    <location>
        <begin position="418"/>
        <end position="436"/>
    </location>
</feature>
<keyword evidence="9" id="KW-0482">Metalloprotease</keyword>
<dbReference type="InterPro" id="IPR008915">
    <property type="entry name" value="Peptidase_M50"/>
</dbReference>
<dbReference type="GO" id="GO:0016020">
    <property type="term" value="C:membrane"/>
    <property type="evidence" value="ECO:0007669"/>
    <property type="project" value="InterPro"/>
</dbReference>
<accession>A0A316HP81</accession>
<keyword evidence="6 7" id="KW-0472">Membrane</keyword>
<evidence type="ECO:0000313" key="10">
    <source>
        <dbReference type="Proteomes" id="UP000245812"/>
    </source>
</evidence>
<proteinExistence type="inferred from homology"/>
<reference evidence="9 10" key="1">
    <citation type="submission" date="2018-05" db="EMBL/GenBank/DDBJ databases">
        <title>Genomic Encyclopedia of Type Strains, Phase IV (KMG-IV): sequencing the most valuable type-strain genomes for metagenomic binning, comparative biology and taxonomic classification.</title>
        <authorList>
            <person name="Goeker M."/>
        </authorList>
    </citation>
    <scope>NUCLEOTIDE SEQUENCE [LARGE SCALE GENOMIC DNA]</scope>
    <source>
        <strain evidence="9 10">DSM 14263</strain>
    </source>
</reference>
<comment type="cofactor">
    <cofactor evidence="1">
        <name>Zn(2+)</name>
        <dbReference type="ChEBI" id="CHEBI:29105"/>
    </cofactor>
</comment>
<evidence type="ECO:0000256" key="7">
    <source>
        <dbReference type="SAM" id="Phobius"/>
    </source>
</evidence>
<evidence type="ECO:0000256" key="4">
    <source>
        <dbReference type="ARBA" id="ARBA00022692"/>
    </source>
</evidence>
<dbReference type="AlphaFoldDB" id="A0A316HP81"/>
<dbReference type="SUPFAM" id="SSF111369">
    <property type="entry name" value="HlyD-like secretion proteins"/>
    <property type="match status" value="1"/>
</dbReference>
<feature type="transmembrane region" description="Helical" evidence="7">
    <location>
        <begin position="245"/>
        <end position="268"/>
    </location>
</feature>
<keyword evidence="9" id="KW-0378">Hydrolase</keyword>
<evidence type="ECO:0000256" key="6">
    <source>
        <dbReference type="ARBA" id="ARBA00023136"/>
    </source>
</evidence>
<feature type="transmembrane region" description="Helical" evidence="7">
    <location>
        <begin position="349"/>
        <end position="373"/>
    </location>
</feature>
<dbReference type="InterPro" id="IPR001193">
    <property type="entry name" value="MBTPS2"/>
</dbReference>
<dbReference type="RefSeq" id="WP_109724741.1">
    <property type="nucleotide sequence ID" value="NZ_MSZV01000003.1"/>
</dbReference>
<keyword evidence="10" id="KW-1185">Reference proteome</keyword>
<feature type="transmembrane region" description="Helical" evidence="7">
    <location>
        <begin position="210"/>
        <end position="229"/>
    </location>
</feature>
<evidence type="ECO:0000256" key="1">
    <source>
        <dbReference type="ARBA" id="ARBA00001947"/>
    </source>
</evidence>
<feature type="transmembrane region" description="Helical" evidence="7">
    <location>
        <begin position="274"/>
        <end position="294"/>
    </location>
</feature>
<feature type="transmembrane region" description="Helical" evidence="7">
    <location>
        <begin position="144"/>
        <end position="166"/>
    </location>
</feature>
<keyword evidence="9" id="KW-0645">Protease</keyword>
<organism evidence="9 10">
    <name type="scientific">Fulvimonas soli</name>
    <dbReference type="NCBI Taxonomy" id="155197"/>
    <lineage>
        <taxon>Bacteria</taxon>
        <taxon>Pseudomonadati</taxon>
        <taxon>Pseudomonadota</taxon>
        <taxon>Gammaproteobacteria</taxon>
        <taxon>Lysobacterales</taxon>
        <taxon>Rhodanobacteraceae</taxon>
        <taxon>Fulvimonas</taxon>
    </lineage>
</organism>
<evidence type="ECO:0000259" key="8">
    <source>
        <dbReference type="Pfam" id="PF02163"/>
    </source>
</evidence>
<comment type="similarity">
    <text evidence="3">Belongs to the peptidase M50B family.</text>
</comment>
<feature type="domain" description="Peptidase M50" evidence="8">
    <location>
        <begin position="188"/>
        <end position="286"/>
    </location>
</feature>
<dbReference type="Proteomes" id="UP000245812">
    <property type="component" value="Unassembled WGS sequence"/>
</dbReference>
<evidence type="ECO:0000313" key="9">
    <source>
        <dbReference type="EMBL" id="PWK81861.1"/>
    </source>
</evidence>
<evidence type="ECO:0000256" key="3">
    <source>
        <dbReference type="ARBA" id="ARBA00007931"/>
    </source>
</evidence>
<keyword evidence="4 7" id="KW-0812">Transmembrane</keyword>
<evidence type="ECO:0000256" key="5">
    <source>
        <dbReference type="ARBA" id="ARBA00022989"/>
    </source>
</evidence>
<feature type="transmembrane region" description="Helical" evidence="7">
    <location>
        <begin position="379"/>
        <end position="397"/>
    </location>
</feature>
<feature type="transmembrane region" description="Helical" evidence="7">
    <location>
        <begin position="178"/>
        <end position="198"/>
    </location>
</feature>
<gene>
    <name evidence="9" type="ORF">C7456_11817</name>
</gene>
<comment type="caution">
    <text evidence="9">The sequence shown here is derived from an EMBL/GenBank/DDBJ whole genome shotgun (WGS) entry which is preliminary data.</text>
</comment>
<dbReference type="PANTHER" id="PTHR13325:SF3">
    <property type="entry name" value="MEMBRANE-BOUND TRANSCRIPTION FACTOR SITE-2 PROTEASE"/>
    <property type="match status" value="1"/>
</dbReference>
<dbReference type="EMBL" id="QGHC01000018">
    <property type="protein sequence ID" value="PWK81861.1"/>
    <property type="molecule type" value="Genomic_DNA"/>
</dbReference>
<dbReference type="Pfam" id="PF02163">
    <property type="entry name" value="Peptidase_M50"/>
    <property type="match status" value="1"/>
</dbReference>
<dbReference type="GO" id="GO:0031293">
    <property type="term" value="P:membrane protein intracellular domain proteolysis"/>
    <property type="evidence" value="ECO:0007669"/>
    <property type="project" value="TreeGrafter"/>
</dbReference>
<sequence length="709" mass="78491">MAAIASDAVPMAAAGRPWPLLREELQLHPASRNRDGSPAWHLSDPVRNLFFRIGWFELEVLRRWALADPERIAASIAAETTLAPEPEDVLGVLQFLQQHDLLREARPRPPRSMARWLLQNYLFIRIPLLRPERLLRRCLPHVRWMLGARFLLLTLAVAVAGLLLAARQWDAVLANLRGALSWDGVFAFAGALVFSKLWHELGHAFVATRHGVRVGHMGVALLVMWPMAYTDTGESWKLDRSHRRLAIASAGVLAELVLAAWATFLWSFAPEGNFKNALFFLGTTAWVLTVAVNASPFMRFDGYFILADALDYPGLHERAGRWAKRWLRRLLLGLHDPAPDAVSPAFARFLALFAFATWLYRLVLFVGIALVVYHAFFKALGLLLFFVEIYTFVWRPVHAECRTWWARRAEIDPRRLGRNLLVLGALALLLLVPWSGRIAAPGVIQAGAEQAVFTPFPARMERVGVAEGAAVKAGQVMFELAAPAPRDEEAKARAMRDAYEATARGAAALARDGVARQVLAEQMAGQYAAQLSASAAELRRLQLAAHLDGVVRDLDTSLRPGTWVSPGTRIATVVGDGTRWRVEALVPEADRLRLVPGGEATVYVRGRLGRLQGRIVTVDNSAVERLPSVALAKNHGGPIPLNPTAPAKELRPATVWYRVLVEGGGLDRPLATEREVRVQFAGTRQSLARRWIDSFLLTLLQQTGLGKDG</sequence>
<dbReference type="PANTHER" id="PTHR13325">
    <property type="entry name" value="PROTEASE M50 MEMBRANE-BOUND TRANSCRIPTION FACTOR SITE 2 PROTEASE"/>
    <property type="match status" value="1"/>
</dbReference>
<comment type="subcellular location">
    <subcellularLocation>
        <location evidence="2">Endomembrane system</location>
        <topology evidence="2">Multi-pass membrane protein</topology>
    </subcellularLocation>
</comment>
<dbReference type="GO" id="GO:0005737">
    <property type="term" value="C:cytoplasm"/>
    <property type="evidence" value="ECO:0007669"/>
    <property type="project" value="TreeGrafter"/>
</dbReference>